<protein>
    <submittedName>
        <fullName evidence="1">Uncharacterized protein</fullName>
    </submittedName>
</protein>
<gene>
    <name evidence="1" type="ORF">AVEN_217157_1</name>
</gene>
<name>A0A4Y2GLI4_ARAVE</name>
<evidence type="ECO:0000313" key="1">
    <source>
        <dbReference type="EMBL" id="GBM54470.1"/>
    </source>
</evidence>
<comment type="caution">
    <text evidence="1">The sequence shown here is derived from an EMBL/GenBank/DDBJ whole genome shotgun (WGS) entry which is preliminary data.</text>
</comment>
<evidence type="ECO:0000313" key="2">
    <source>
        <dbReference type="Proteomes" id="UP000499080"/>
    </source>
</evidence>
<sequence length="113" mass="12947">MGKRARLAVGSCGQQPDKSLRLNLSATPHRAGRRSLKFGVLERKRRIELRLRLNSISRFDSRDRRRLRVRISAFEISALVTGVLRPRGIEANLWLDSSFGELQTYQSIPLENC</sequence>
<reference evidence="1 2" key="1">
    <citation type="journal article" date="2019" name="Sci. Rep.">
        <title>Orb-weaving spider Araneus ventricosus genome elucidates the spidroin gene catalogue.</title>
        <authorList>
            <person name="Kono N."/>
            <person name="Nakamura H."/>
            <person name="Ohtoshi R."/>
            <person name="Moran D.A.P."/>
            <person name="Shinohara A."/>
            <person name="Yoshida Y."/>
            <person name="Fujiwara M."/>
            <person name="Mori M."/>
            <person name="Tomita M."/>
            <person name="Arakawa K."/>
        </authorList>
    </citation>
    <scope>NUCLEOTIDE SEQUENCE [LARGE SCALE GENOMIC DNA]</scope>
</reference>
<accession>A0A4Y2GLI4</accession>
<dbReference type="AlphaFoldDB" id="A0A4Y2GLI4"/>
<proteinExistence type="predicted"/>
<keyword evidence="2" id="KW-1185">Reference proteome</keyword>
<dbReference type="Proteomes" id="UP000499080">
    <property type="component" value="Unassembled WGS sequence"/>
</dbReference>
<dbReference type="EMBL" id="BGPR01001460">
    <property type="protein sequence ID" value="GBM54470.1"/>
    <property type="molecule type" value="Genomic_DNA"/>
</dbReference>
<organism evidence="1 2">
    <name type="scientific">Araneus ventricosus</name>
    <name type="common">Orbweaver spider</name>
    <name type="synonym">Epeira ventricosa</name>
    <dbReference type="NCBI Taxonomy" id="182803"/>
    <lineage>
        <taxon>Eukaryota</taxon>
        <taxon>Metazoa</taxon>
        <taxon>Ecdysozoa</taxon>
        <taxon>Arthropoda</taxon>
        <taxon>Chelicerata</taxon>
        <taxon>Arachnida</taxon>
        <taxon>Araneae</taxon>
        <taxon>Araneomorphae</taxon>
        <taxon>Entelegynae</taxon>
        <taxon>Araneoidea</taxon>
        <taxon>Araneidae</taxon>
        <taxon>Araneus</taxon>
    </lineage>
</organism>